<evidence type="ECO:0000313" key="4">
    <source>
        <dbReference type="EMBL" id="KAG5844202.1"/>
    </source>
</evidence>
<comment type="similarity">
    <text evidence="1">Belongs to the myozenin family.</text>
</comment>
<proteinExistence type="inferred from homology"/>
<feature type="compositionally biased region" description="Polar residues" evidence="3">
    <location>
        <begin position="85"/>
        <end position="96"/>
    </location>
</feature>
<evidence type="ECO:0000256" key="3">
    <source>
        <dbReference type="SAM" id="MobiDB-lite"/>
    </source>
</evidence>
<keyword evidence="2" id="KW-0597">Phosphoprotein</keyword>
<dbReference type="EMBL" id="JAFIRN010000008">
    <property type="protein sequence ID" value="KAG5844202.1"/>
    <property type="molecule type" value="Genomic_DNA"/>
</dbReference>
<dbReference type="GO" id="GO:0015629">
    <property type="term" value="C:actin cytoskeleton"/>
    <property type="evidence" value="ECO:0007669"/>
    <property type="project" value="TreeGrafter"/>
</dbReference>
<evidence type="ECO:0000256" key="1">
    <source>
        <dbReference type="ARBA" id="ARBA00009126"/>
    </source>
</evidence>
<dbReference type="Pfam" id="PF05556">
    <property type="entry name" value="Calsarcin"/>
    <property type="match status" value="1"/>
</dbReference>
<evidence type="ECO:0000256" key="2">
    <source>
        <dbReference type="ARBA" id="ARBA00022553"/>
    </source>
</evidence>
<dbReference type="GO" id="GO:0003779">
    <property type="term" value="F:actin binding"/>
    <property type="evidence" value="ECO:0007669"/>
    <property type="project" value="TreeGrafter"/>
</dbReference>
<organism evidence="4 5">
    <name type="scientific">Anguilla anguilla</name>
    <name type="common">European freshwater eel</name>
    <name type="synonym">Muraena anguilla</name>
    <dbReference type="NCBI Taxonomy" id="7936"/>
    <lineage>
        <taxon>Eukaryota</taxon>
        <taxon>Metazoa</taxon>
        <taxon>Chordata</taxon>
        <taxon>Craniata</taxon>
        <taxon>Vertebrata</taxon>
        <taxon>Euteleostomi</taxon>
        <taxon>Actinopterygii</taxon>
        <taxon>Neopterygii</taxon>
        <taxon>Teleostei</taxon>
        <taxon>Anguilliformes</taxon>
        <taxon>Anguillidae</taxon>
        <taxon>Anguilla</taxon>
    </lineage>
</organism>
<accession>A0A9D3M812</accession>
<dbReference type="InterPro" id="IPR008438">
    <property type="entry name" value="MYOZ"/>
</dbReference>
<gene>
    <name evidence="4" type="ORF">ANANG_G00159500</name>
</gene>
<reference evidence="4" key="1">
    <citation type="submission" date="2021-01" db="EMBL/GenBank/DDBJ databases">
        <title>A chromosome-scale assembly of European eel, Anguilla anguilla.</title>
        <authorList>
            <person name="Henkel C."/>
            <person name="Jong-Raadsen S.A."/>
            <person name="Dufour S."/>
            <person name="Weltzien F.-A."/>
            <person name="Palstra A.P."/>
            <person name="Pelster B."/>
            <person name="Spaink H.P."/>
            <person name="Van Den Thillart G.E."/>
            <person name="Jansen H."/>
            <person name="Zahm M."/>
            <person name="Klopp C."/>
            <person name="Cedric C."/>
            <person name="Louis A."/>
            <person name="Berthelot C."/>
            <person name="Parey E."/>
            <person name="Roest Crollius H."/>
            <person name="Montfort J."/>
            <person name="Robinson-Rechavi M."/>
            <person name="Bucao C."/>
            <person name="Bouchez O."/>
            <person name="Gislard M."/>
            <person name="Lluch J."/>
            <person name="Milhes M."/>
            <person name="Lampietro C."/>
            <person name="Lopez Roques C."/>
            <person name="Donnadieu C."/>
            <person name="Braasch I."/>
            <person name="Desvignes T."/>
            <person name="Postlethwait J."/>
            <person name="Bobe J."/>
            <person name="Guiguen Y."/>
            <person name="Dirks R."/>
        </authorList>
    </citation>
    <scope>NUCLEOTIDE SEQUENCE</scope>
    <source>
        <strain evidence="4">Tag_6206</strain>
        <tissue evidence="4">Liver</tissue>
    </source>
</reference>
<keyword evidence="5" id="KW-1185">Reference proteome</keyword>
<dbReference type="PANTHER" id="PTHR15941:SF16">
    <property type="entry name" value="MYOZENIN 3A-RELATED"/>
    <property type="match status" value="1"/>
</dbReference>
<dbReference type="PANTHER" id="PTHR15941">
    <property type="entry name" value="MYOZENIN"/>
    <property type="match status" value="1"/>
</dbReference>
<sequence length="256" mass="28848">MIHLTYRDRAKNRQLQAVEMNGDLQEVHLDLGRKISVPKDVMMEELELKANRASLMYHERQKRANRFTLENAGSSSKPGGHTGQAGETAQGQSHTEGMQDGKHNFQADNFQSDNFQMKNFSGPGGKTGMLASLQQSMAKKGSPDVLAPGYSGPLKEVPHERFNVTVIPKSYHCPWQKSWSDRENIVTTVNIQLPEAPRKVTYKCFNRAPTPFGGNMRTPGFQLMEVHEESNPAWNRMCHRPDFNRAPQGWGESPEL</sequence>
<dbReference type="AlphaFoldDB" id="A0A9D3M812"/>
<protein>
    <submittedName>
        <fullName evidence="4">Uncharacterized protein</fullName>
    </submittedName>
</protein>
<dbReference type="GO" id="GO:0031433">
    <property type="term" value="F:telethonin binding"/>
    <property type="evidence" value="ECO:0007669"/>
    <property type="project" value="TreeGrafter"/>
</dbReference>
<dbReference type="GO" id="GO:0030018">
    <property type="term" value="C:Z disc"/>
    <property type="evidence" value="ECO:0007669"/>
    <property type="project" value="InterPro"/>
</dbReference>
<feature type="region of interest" description="Disordered" evidence="3">
    <location>
        <begin position="70"/>
        <end position="107"/>
    </location>
</feature>
<dbReference type="Proteomes" id="UP001044222">
    <property type="component" value="Chromosome 8"/>
</dbReference>
<comment type="caution">
    <text evidence="4">The sequence shown here is derived from an EMBL/GenBank/DDBJ whole genome shotgun (WGS) entry which is preliminary data.</text>
</comment>
<name>A0A9D3M812_ANGAN</name>
<evidence type="ECO:0000313" key="5">
    <source>
        <dbReference type="Proteomes" id="UP001044222"/>
    </source>
</evidence>
<dbReference type="GO" id="GO:0051373">
    <property type="term" value="F:FATZ binding"/>
    <property type="evidence" value="ECO:0007669"/>
    <property type="project" value="TreeGrafter"/>
</dbReference>